<organism evidence="1 2">
    <name type="scientific">Leptospira interrogans str. 2002000626</name>
    <dbReference type="NCBI Taxonomy" id="996803"/>
    <lineage>
        <taxon>Bacteria</taxon>
        <taxon>Pseudomonadati</taxon>
        <taxon>Spirochaetota</taxon>
        <taxon>Spirochaetia</taxon>
        <taxon>Leptospirales</taxon>
        <taxon>Leptospiraceae</taxon>
        <taxon>Leptospira</taxon>
    </lineage>
</organism>
<dbReference type="AlphaFoldDB" id="A0A829CQ68"/>
<evidence type="ECO:0000313" key="2">
    <source>
        <dbReference type="Proteomes" id="UP000012329"/>
    </source>
</evidence>
<gene>
    <name evidence="1" type="ORF">LEP1GSC029_0133</name>
</gene>
<name>A0A829CQ68_LEPIR</name>
<reference evidence="1 2" key="1">
    <citation type="submission" date="2013-02" db="EMBL/GenBank/DDBJ databases">
        <authorList>
            <person name="Harkins D.M."/>
            <person name="Durkin A.S."/>
            <person name="Brinkac L.M."/>
            <person name="Haft D.H."/>
            <person name="Selengut J.D."/>
            <person name="Sanka R."/>
            <person name="DePew J."/>
            <person name="Purushe J."/>
            <person name="Whelen A.C."/>
            <person name="Vinetz J.M."/>
            <person name="Sutton G.G."/>
            <person name="Nierman W.C."/>
            <person name="Fouts D.E."/>
        </authorList>
    </citation>
    <scope>NUCLEOTIDE SEQUENCE [LARGE SCALE GENOMIC DNA]</scope>
    <source>
        <strain evidence="1 2">2002000626</strain>
    </source>
</reference>
<proteinExistence type="predicted"/>
<dbReference type="Proteomes" id="UP000012329">
    <property type="component" value="Unassembled WGS sequence"/>
</dbReference>
<protein>
    <submittedName>
        <fullName evidence="1">Uncharacterized protein</fullName>
    </submittedName>
</protein>
<dbReference type="EMBL" id="AFJL02000245">
    <property type="protein sequence ID" value="EMY02392.1"/>
    <property type="molecule type" value="Genomic_DNA"/>
</dbReference>
<accession>A0A829CQ68</accession>
<comment type="caution">
    <text evidence="1">The sequence shown here is derived from an EMBL/GenBank/DDBJ whole genome shotgun (WGS) entry which is preliminary data.</text>
</comment>
<sequence>MIRNMNVFSLKSKRNLEFVFGKVNSYSKSRTQIRSTL</sequence>
<evidence type="ECO:0000313" key="1">
    <source>
        <dbReference type="EMBL" id="EMY02392.1"/>
    </source>
</evidence>